<sequence>MIKRTVSIGITILLIITMFQGVVFAAETSIYTKTEMEALLRKKLHIDDDMKLSQVNLFTRDLQRKQMWNLEFEKEKERIFVTAAADTGEIINYHQWKDSNYGKAIAVLPDEARGKAVAFIQSLEAERFKETEEITVEAPSMIVYNMERGFYQGENYHFLFIRKLEEEFFPNNYFRVQVSGIDGSITDYEMKWDDATYNNKKNLIAKEKARKAFEEEDRFILKYVALYSNNKDERSKPFLTPVYLYVPKESDLIHAVDGRLLKIEEIYSQGYGLRTGISMDSAMKEMGAAYGQPEVIPEEGVISKEKAEKIVSETLGKELDMKELKVQSSYYSQYHYGRKGKFWEIYWLDEKTDRRLHATLDGEKGEVVSISYSEYPEKVQPFQSEELEMMKENSIDEVKIKEKVHEKIKVLFPHIQAEELQLEAKKLDEDSLISITSSRYIDGIPYEENYLKITYDGNKNKIVELDYRWYEVEVQSFSKVLDKEMISKKFYDAVGFEKYLIQLKDEAAYKKDRLDLPLKELAPIYTLKTFHFMYIDALNGKFLNYNGEEYVKEESLLADFKDIENHSYGNQIILLNRMGILKEASEFFRPNDELLRKDAIKWIVEMTGRNRVYPDAKVIAFKDVDKEDPYYSYIQAAIANEIIEKNDDYFRPDETVTKIEVTQWILNALEQKELAQFTEIFQIPYTDTEEIDIEDTGYVALAKYYNIFGDKETTGAFNPNKVFSRGEFASIIYHLIKNKW</sequence>
<gene>
    <name evidence="3" type="ORF">BJL90_10345</name>
    <name evidence="4" type="ORF">CLFO_09760</name>
</gene>
<evidence type="ECO:0000313" key="3">
    <source>
        <dbReference type="EMBL" id="AOY76265.1"/>
    </source>
</evidence>
<reference evidence="3 5" key="1">
    <citation type="submission" date="2016-10" db="EMBL/GenBank/DDBJ databases">
        <title>Complete Genome Sequence of Acetogen Clostridium formicoaceticum ATCC 27076.</title>
        <authorList>
            <person name="Bao T."/>
            <person name="Cheng C."/>
            <person name="Zhao J."/>
            <person name="Yang S.-T."/>
            <person name="Wang J."/>
            <person name="Wang M."/>
        </authorList>
    </citation>
    <scope>NUCLEOTIDE SEQUENCE [LARGE SCALE GENOMIC DNA]</scope>
    <source>
        <strain evidence="3 5">ATCC 27076</strain>
    </source>
</reference>
<dbReference type="EMBL" id="CP017603">
    <property type="protein sequence ID" value="AOY76265.1"/>
    <property type="molecule type" value="Genomic_DNA"/>
</dbReference>
<protein>
    <recommendedName>
        <fullName evidence="2">SLH domain-containing protein</fullName>
    </recommendedName>
</protein>
<keyword evidence="5" id="KW-1185">Reference proteome</keyword>
<organism evidence="4 6">
    <name type="scientific">Clostridium formicaceticum</name>
    <dbReference type="NCBI Taxonomy" id="1497"/>
    <lineage>
        <taxon>Bacteria</taxon>
        <taxon>Bacillati</taxon>
        <taxon>Bacillota</taxon>
        <taxon>Clostridia</taxon>
        <taxon>Eubacteriales</taxon>
        <taxon>Clostridiaceae</taxon>
        <taxon>Clostridium</taxon>
    </lineage>
</organism>
<dbReference type="InterPro" id="IPR032599">
    <property type="entry name" value="YcdB/YcdC_rep_domain"/>
</dbReference>
<dbReference type="AlphaFoldDB" id="A0AAC9RJJ1"/>
<dbReference type="Pfam" id="PF00395">
    <property type="entry name" value="SLH"/>
    <property type="match status" value="2"/>
</dbReference>
<dbReference type="InterPro" id="IPR001119">
    <property type="entry name" value="SLH_dom"/>
</dbReference>
<name>A0AAC9RJJ1_9CLOT</name>
<dbReference type="EMBL" id="CP020559">
    <property type="protein sequence ID" value="ARE86650.1"/>
    <property type="molecule type" value="Genomic_DNA"/>
</dbReference>
<dbReference type="PROSITE" id="PS51272">
    <property type="entry name" value="SLH"/>
    <property type="match status" value="2"/>
</dbReference>
<evidence type="ECO:0000256" key="1">
    <source>
        <dbReference type="ARBA" id="ARBA00022737"/>
    </source>
</evidence>
<dbReference type="Proteomes" id="UP000192478">
    <property type="component" value="Chromosome"/>
</dbReference>
<feature type="domain" description="SLH" evidence="2">
    <location>
        <begin position="617"/>
        <end position="679"/>
    </location>
</feature>
<feature type="domain" description="SLH" evidence="2">
    <location>
        <begin position="682"/>
        <end position="740"/>
    </location>
</feature>
<accession>A0AAC9RJJ1</accession>
<proteinExistence type="predicted"/>
<evidence type="ECO:0000313" key="6">
    <source>
        <dbReference type="Proteomes" id="UP000192478"/>
    </source>
</evidence>
<evidence type="ECO:0000313" key="5">
    <source>
        <dbReference type="Proteomes" id="UP000177894"/>
    </source>
</evidence>
<dbReference type="RefSeq" id="WP_070967492.1">
    <property type="nucleotide sequence ID" value="NZ_CP017603.1"/>
</dbReference>
<dbReference type="KEGG" id="cfm:BJL90_10345"/>
<evidence type="ECO:0000259" key="2">
    <source>
        <dbReference type="PROSITE" id="PS51272"/>
    </source>
</evidence>
<reference evidence="4 6" key="2">
    <citation type="submission" date="2017-03" db="EMBL/GenBank/DDBJ databases">
        <title>Complete sequence of Clostridium formicaceticum DSM 92.</title>
        <authorList>
            <person name="Poehlein A."/>
            <person name="Karl M."/>
            <person name="Bengelsdorf F.R."/>
            <person name="Duerre P."/>
            <person name="Daniel R."/>
        </authorList>
    </citation>
    <scope>NUCLEOTIDE SEQUENCE [LARGE SCALE GENOMIC DNA]</scope>
    <source>
        <strain evidence="4 6">DSM 92</strain>
    </source>
</reference>
<dbReference type="Proteomes" id="UP000177894">
    <property type="component" value="Chromosome"/>
</dbReference>
<dbReference type="Pfam" id="PF16244">
    <property type="entry name" value="DUF4901"/>
    <property type="match status" value="1"/>
</dbReference>
<evidence type="ECO:0000313" key="4">
    <source>
        <dbReference type="EMBL" id="ARE86650.1"/>
    </source>
</evidence>
<keyword evidence="1" id="KW-0677">Repeat</keyword>